<organism evidence="1">
    <name type="scientific">marine metagenome</name>
    <dbReference type="NCBI Taxonomy" id="408172"/>
    <lineage>
        <taxon>unclassified sequences</taxon>
        <taxon>metagenomes</taxon>
        <taxon>ecological metagenomes</taxon>
    </lineage>
</organism>
<accession>A0A381QA84</accession>
<proteinExistence type="predicted"/>
<protein>
    <submittedName>
        <fullName evidence="1">Uncharacterized protein</fullName>
    </submittedName>
</protein>
<name>A0A381QA84_9ZZZZ</name>
<reference evidence="1" key="1">
    <citation type="submission" date="2018-05" db="EMBL/GenBank/DDBJ databases">
        <authorList>
            <person name="Lanie J.A."/>
            <person name="Ng W.-L."/>
            <person name="Kazmierczak K.M."/>
            <person name="Andrzejewski T.M."/>
            <person name="Davidsen T.M."/>
            <person name="Wayne K.J."/>
            <person name="Tettelin H."/>
            <person name="Glass J.I."/>
            <person name="Rusch D."/>
            <person name="Podicherti R."/>
            <person name="Tsui H.-C.T."/>
            <person name="Winkler M.E."/>
        </authorList>
    </citation>
    <scope>NUCLEOTIDE SEQUENCE</scope>
</reference>
<dbReference type="AlphaFoldDB" id="A0A381QA84"/>
<evidence type="ECO:0000313" key="1">
    <source>
        <dbReference type="EMBL" id="SUZ75309.1"/>
    </source>
</evidence>
<gene>
    <name evidence="1" type="ORF">METZ01_LOCUS28163</name>
</gene>
<dbReference type="EMBL" id="UINC01001240">
    <property type="protein sequence ID" value="SUZ75309.1"/>
    <property type="molecule type" value="Genomic_DNA"/>
</dbReference>
<sequence>MLVPNQLFDATNGILFRMHRAE</sequence>